<evidence type="ECO:0000256" key="2">
    <source>
        <dbReference type="SAM" id="MobiDB-lite"/>
    </source>
</evidence>
<name>A0A7G2FB48_ARATH</name>
<organism evidence="3 4">
    <name type="scientific">Arabidopsis thaliana</name>
    <name type="common">Mouse-ear cress</name>
    <dbReference type="NCBI Taxonomy" id="3702"/>
    <lineage>
        <taxon>Eukaryota</taxon>
        <taxon>Viridiplantae</taxon>
        <taxon>Streptophyta</taxon>
        <taxon>Embryophyta</taxon>
        <taxon>Tracheophyta</taxon>
        <taxon>Spermatophyta</taxon>
        <taxon>Magnoliopsida</taxon>
        <taxon>eudicotyledons</taxon>
        <taxon>Gunneridae</taxon>
        <taxon>Pentapetalae</taxon>
        <taxon>rosids</taxon>
        <taxon>malvids</taxon>
        <taxon>Brassicales</taxon>
        <taxon>Brassicaceae</taxon>
        <taxon>Camelineae</taxon>
        <taxon>Arabidopsis</taxon>
    </lineage>
</organism>
<dbReference type="AlphaFoldDB" id="A0A7G2FB48"/>
<protein>
    <submittedName>
        <fullName evidence="3">(thale cress) hypothetical protein</fullName>
    </submittedName>
</protein>
<feature type="compositionally biased region" description="Basic and acidic residues" evidence="2">
    <location>
        <begin position="26"/>
        <end position="36"/>
    </location>
</feature>
<evidence type="ECO:0000313" key="3">
    <source>
        <dbReference type="EMBL" id="CAD5332998.1"/>
    </source>
</evidence>
<feature type="compositionally biased region" description="Low complexity" evidence="2">
    <location>
        <begin position="8"/>
        <end position="17"/>
    </location>
</feature>
<sequence length="928" mass="106151">MGKAILVSPSSSSSESETMLVRHNSRFAENRRDEVQSSRANQIEIPTLLDESDREGPDGNPAVLPEEHVDYLDRFDPLIDLEDAYNVHLQYIEAEVEARLLPMETAHFDLDTIVDWNIEIAASKNLSTDESVAELFALYGSGDRLIIYMIPGEDDRPWSPQRGYLTPAAICNFVAALTFGVEEGYRVNVRCFEEMTTLKSVRLPRYRVVNNRPKYNFLPGLKVSNFKNWEEYYFYVMVDLESHEPRYKSSPEFSVEFVGVREAIFRARRRTWKDITRSRVNNIMGKVRKSFISFASRLLNMPPPPALVQEEARPSDDVAVPMIPPANSGSFDVDQVSREILVDLDSQDMTCLEEAGGVQAQEIVGDDLNQPIPAQAVKPEVQVVTSEQPAAVQTATLGGEKVDVDLTNLDSNKDGTDAEIGTLRRSREEKGKGVDNQSKKRSASEAGLNYRGEALNPDQFTFKYTGDKFLVRDREAASHLLRNLMLPGVREFPNPDELILREEYKKFVRSSLETAALANDLIATYDHKQRLKLADRDAFDNLKKCTDKAILIYVRDIKEMAPLKDAAETHKVEISSLDDEVVRLNGRKVDLLKEISDLQIAFVVVKEHGEKECNRLQTNRDAKVARTTRKAQARFDKMKAYLNEQENIVKPKRGAKIATSELEGLNALTQKVNDEVNALNVIEFGDDDLNMSPEQLSFSRQSSQVALVADQHGSNVDLVSRSDIRHQNVPTFSNAEAIERGMPFFNNIRVPWTLLFQARSEARREAEGFLSCVESRHKEYREIVSYYDERKSDIVHKMAMMPLSPRRRRIPQLLLMETSFPDRLLRSILDRLLPTPRPPCVGFMHQDQCRELQYFQTKKRKVDSRLEELEALITKLKAKRRRIVTRLDEVEQTIRALEIRLEDWEKVGLQLVWPMPDRLLRDNRVVFE</sequence>
<dbReference type="Proteomes" id="UP000516314">
    <property type="component" value="Chromosome 5"/>
</dbReference>
<dbReference type="Gene3D" id="1.20.5.170">
    <property type="match status" value="1"/>
</dbReference>
<feature type="region of interest" description="Disordered" evidence="2">
    <location>
        <begin position="1"/>
        <end position="62"/>
    </location>
</feature>
<reference evidence="3 4" key="1">
    <citation type="submission" date="2020-09" db="EMBL/GenBank/DDBJ databases">
        <authorList>
            <person name="Ashkenazy H."/>
        </authorList>
    </citation>
    <scope>NUCLEOTIDE SEQUENCE [LARGE SCALE GENOMIC DNA]</scope>
    <source>
        <strain evidence="4">cv. Cdm-0</strain>
    </source>
</reference>
<keyword evidence="1" id="KW-0175">Coiled coil</keyword>
<feature type="region of interest" description="Disordered" evidence="2">
    <location>
        <begin position="408"/>
        <end position="448"/>
    </location>
</feature>
<gene>
    <name evidence="3" type="ORF">AT9943_LOCUS20377</name>
</gene>
<proteinExistence type="predicted"/>
<feature type="coiled-coil region" evidence="1">
    <location>
        <begin position="859"/>
        <end position="907"/>
    </location>
</feature>
<dbReference type="EMBL" id="LR881470">
    <property type="protein sequence ID" value="CAD5332998.1"/>
    <property type="molecule type" value="Genomic_DNA"/>
</dbReference>
<evidence type="ECO:0000313" key="4">
    <source>
        <dbReference type="Proteomes" id="UP000516314"/>
    </source>
</evidence>
<accession>A0A7G2FB48</accession>
<evidence type="ECO:0000256" key="1">
    <source>
        <dbReference type="SAM" id="Coils"/>
    </source>
</evidence>